<keyword evidence="2" id="KW-0560">Oxidoreductase</keyword>
<organism evidence="4">
    <name type="scientific">Mariniphaga anaerophila</name>
    <dbReference type="NCBI Taxonomy" id="1484053"/>
    <lineage>
        <taxon>Bacteria</taxon>
        <taxon>Pseudomonadati</taxon>
        <taxon>Bacteroidota</taxon>
        <taxon>Bacteroidia</taxon>
        <taxon>Marinilabiliales</taxon>
        <taxon>Prolixibacteraceae</taxon>
        <taxon>Mariniphaga</taxon>
    </lineage>
</organism>
<evidence type="ECO:0000256" key="2">
    <source>
        <dbReference type="ARBA" id="ARBA00023002"/>
    </source>
</evidence>
<dbReference type="PROSITE" id="PS00061">
    <property type="entry name" value="ADH_SHORT"/>
    <property type="match status" value="1"/>
</dbReference>
<dbReference type="Proteomes" id="UP000886047">
    <property type="component" value="Unassembled WGS sequence"/>
</dbReference>
<comment type="caution">
    <text evidence="4">The sequence shown here is derived from an EMBL/GenBank/DDBJ whole genome shotgun (WGS) entry which is preliminary data.</text>
</comment>
<dbReference type="InterPro" id="IPR001303">
    <property type="entry name" value="Aldolase_II/adducin_N"/>
</dbReference>
<dbReference type="Pfam" id="PF00596">
    <property type="entry name" value="Aldolase_II"/>
    <property type="match status" value="1"/>
</dbReference>
<dbReference type="Gene3D" id="3.40.225.10">
    <property type="entry name" value="Class II aldolase/adducin N-terminal domain"/>
    <property type="match status" value="1"/>
</dbReference>
<dbReference type="GO" id="GO:0016491">
    <property type="term" value="F:oxidoreductase activity"/>
    <property type="evidence" value="ECO:0007669"/>
    <property type="project" value="UniProtKB-KW"/>
</dbReference>
<dbReference type="InterPro" id="IPR020904">
    <property type="entry name" value="Sc_DH/Rdtase_CS"/>
</dbReference>
<accession>A0A831LK18</accession>
<sequence>MNPELKELIEVSRYYGQNKAYVIAGGGNTSYKNDKQLWIKASGINLGNIDENGFCVLDRAKLNEIPHQQFSDDPVKREDEVKNALMNSRIKPDSGLRPSVETSLHNLFSYSFVVHTHSTLVNGLMCSNQAEQKSKEIFGEEVLYVPYSDPGYILFKIIAEKIAEYNQKFGRDPQIVLIQNHGIFVAADTTDEIKGIYAGIETKLKSTFNSFPESKELTVSNKIAEILPAIRMLLSGEKLKVATAFNSSWIAGFIKNKQTFDKWIARPYNPDQMVYCLSEYLFVESEGTAEEIVAKVQAKIESFRNRRGMMPKIIFIQNEGVIAAEDSAVSVGYLKDMVNDFCQIAQLTENFGGPHPLTPEQVAFIENWEVENYRKKVSLGGKAQGRLENKTVIVTGAAQGFGAGIAEILFKEGANIVVADLNEEKGKEFAGQLNAKGTKNRAYFLPVNVADAASVESMVQKTVLHFGGLDVMISNAGILHAGSLDEMDPKTFELMTKVNYTGYFLCAKYAQKVMKIQHRFKPGYYMDIIQINSKSGLKGSNKNFAYAGGKFGGIGLTQSFALELMPFHIKVNSICPGNFFDGPLWSDPEKGLFVQYLEAGKVPGAKTIADVKAFYEAQVPAGR</sequence>
<dbReference type="InterPro" id="IPR036291">
    <property type="entry name" value="NAD(P)-bd_dom_sf"/>
</dbReference>
<comment type="similarity">
    <text evidence="1">Belongs to the short-chain dehydrogenases/reductases (SDR) family.</text>
</comment>
<dbReference type="PANTHER" id="PTHR43669:SF3">
    <property type="entry name" value="ALCOHOL DEHYDROGENASE, PUTATIVE (AFU_ORTHOLOGUE AFUA_3G03445)-RELATED"/>
    <property type="match status" value="1"/>
</dbReference>
<dbReference type="InterPro" id="IPR002347">
    <property type="entry name" value="SDR_fam"/>
</dbReference>
<dbReference type="CDD" id="cd05233">
    <property type="entry name" value="SDR_c"/>
    <property type="match status" value="1"/>
</dbReference>
<protein>
    <submittedName>
        <fullName evidence="4">SDR family NAD(P)-dependent oxidoreductase</fullName>
    </submittedName>
</protein>
<dbReference type="AlphaFoldDB" id="A0A831LK18"/>
<evidence type="ECO:0000313" key="4">
    <source>
        <dbReference type="EMBL" id="HDR51013.1"/>
    </source>
</evidence>
<feature type="domain" description="Class II aldolase/adducin N-terminal" evidence="3">
    <location>
        <begin position="7"/>
        <end position="208"/>
    </location>
</feature>
<dbReference type="InterPro" id="IPR036409">
    <property type="entry name" value="Aldolase_II/adducin_N_sf"/>
</dbReference>
<evidence type="ECO:0000256" key="1">
    <source>
        <dbReference type="ARBA" id="ARBA00006484"/>
    </source>
</evidence>
<evidence type="ECO:0000259" key="3">
    <source>
        <dbReference type="SMART" id="SM01007"/>
    </source>
</evidence>
<dbReference type="Pfam" id="PF00106">
    <property type="entry name" value="adh_short"/>
    <property type="match status" value="1"/>
</dbReference>
<proteinExistence type="inferred from homology"/>
<name>A0A831LK18_9BACT</name>
<dbReference type="Gene3D" id="3.40.50.720">
    <property type="entry name" value="NAD(P)-binding Rossmann-like Domain"/>
    <property type="match status" value="1"/>
</dbReference>
<gene>
    <name evidence="4" type="ORF">ENN90_05235</name>
</gene>
<dbReference type="PANTHER" id="PTHR43669">
    <property type="entry name" value="5-KETO-D-GLUCONATE 5-REDUCTASE"/>
    <property type="match status" value="1"/>
</dbReference>
<dbReference type="PRINTS" id="PR00081">
    <property type="entry name" value="GDHRDH"/>
</dbReference>
<reference evidence="4" key="1">
    <citation type="journal article" date="2020" name="mSystems">
        <title>Genome- and Community-Level Interaction Insights into Carbon Utilization and Element Cycling Functions of Hydrothermarchaeota in Hydrothermal Sediment.</title>
        <authorList>
            <person name="Zhou Z."/>
            <person name="Liu Y."/>
            <person name="Xu W."/>
            <person name="Pan J."/>
            <person name="Luo Z.H."/>
            <person name="Li M."/>
        </authorList>
    </citation>
    <scope>NUCLEOTIDE SEQUENCE [LARGE SCALE GENOMIC DNA]</scope>
    <source>
        <strain evidence="4">SpSt-1217</strain>
    </source>
</reference>
<feature type="non-terminal residue" evidence="4">
    <location>
        <position position="623"/>
    </location>
</feature>
<dbReference type="SUPFAM" id="SSF53639">
    <property type="entry name" value="AraD/HMP-PK domain-like"/>
    <property type="match status" value="1"/>
</dbReference>
<dbReference type="SMART" id="SM01007">
    <property type="entry name" value="Aldolase_II"/>
    <property type="match status" value="1"/>
</dbReference>
<dbReference type="SUPFAM" id="SSF51735">
    <property type="entry name" value="NAD(P)-binding Rossmann-fold domains"/>
    <property type="match status" value="1"/>
</dbReference>
<dbReference type="EMBL" id="DSDK01000291">
    <property type="protein sequence ID" value="HDR51013.1"/>
    <property type="molecule type" value="Genomic_DNA"/>
</dbReference>